<reference evidence="2 3" key="1">
    <citation type="submission" date="2018-06" db="EMBL/GenBank/DDBJ databases">
        <title>Complete Genomes of Monosporascus.</title>
        <authorList>
            <person name="Robinson A.J."/>
            <person name="Natvig D.O."/>
        </authorList>
    </citation>
    <scope>NUCLEOTIDE SEQUENCE [LARGE SCALE GENOMIC DNA]</scope>
    <source>
        <strain evidence="2 3">CBS 110550</strain>
    </source>
</reference>
<dbReference type="PANTHER" id="PTHR24148:SF80">
    <property type="entry name" value="HETEROKARYON INCOMPATIBILITY DOMAIN-CONTAINING PROTEIN"/>
    <property type="match status" value="1"/>
</dbReference>
<accession>A0A4Q4SVX7</accession>
<dbReference type="InterPro" id="IPR010730">
    <property type="entry name" value="HET"/>
</dbReference>
<evidence type="ECO:0000313" key="3">
    <source>
        <dbReference type="Proteomes" id="UP000293360"/>
    </source>
</evidence>
<evidence type="ECO:0000259" key="1">
    <source>
        <dbReference type="Pfam" id="PF06985"/>
    </source>
</evidence>
<dbReference type="PANTHER" id="PTHR24148">
    <property type="entry name" value="ANKYRIN REPEAT DOMAIN-CONTAINING PROTEIN 39 HOMOLOG-RELATED"/>
    <property type="match status" value="1"/>
</dbReference>
<dbReference type="InterPro" id="IPR015424">
    <property type="entry name" value="PyrdxlP-dep_Trfase"/>
</dbReference>
<organism evidence="2 3">
    <name type="scientific">Monosporascus ibericus</name>
    <dbReference type="NCBI Taxonomy" id="155417"/>
    <lineage>
        <taxon>Eukaryota</taxon>
        <taxon>Fungi</taxon>
        <taxon>Dikarya</taxon>
        <taxon>Ascomycota</taxon>
        <taxon>Pezizomycotina</taxon>
        <taxon>Sordariomycetes</taxon>
        <taxon>Xylariomycetidae</taxon>
        <taxon>Xylariales</taxon>
        <taxon>Xylariales incertae sedis</taxon>
        <taxon>Monosporascus</taxon>
    </lineage>
</organism>
<dbReference type="AlphaFoldDB" id="A0A4Q4SVX7"/>
<dbReference type="OrthoDB" id="2157530at2759"/>
<sequence length="886" mass="99471">MSPTTQHYSAVDLEQDLTSYPVPGDIVNGLRATVQSWKIATRSTAAYAFNMDSLSALGPVIGRFWTFQFETTECRPGGFHQWLQNGQPCRDPRCSYALPDAFVYFSSESYYSIIDTMRDYDVSTNRWVDRSPSYSQIPSDGSGSILVEALVQQAFMDKMQRLRRGEGYHMILFANIGTAFMGAQDDLAGIRASLNAAGMEISYIHVDGPLNFAFDNCGITLGPLRSTGPDELPRVQGITLSHDKAMGNMVSGEVLCYSLEGELASLVSPIDSRVVFETWLYSQIYTPSNVGAMFQYCCANASRLVSGLKRLGVATKRNGQEIDRRAGTPAGVDHRRVFAEAPGRLGALHHDAAYLARNRYYQLCHGGTIPITANLERALRDLRLPNLIRPLWVDAICINQQDIGERARQVAYMRLVYQHAGRVVVYLGPGDAGRKRAFARARELCDFRAMLLESLPDSARQATFPSQTSTRIDEMMLDALNADSQPKDDLTDLFRSTYFERVWCIQEVAASKECIAKSGDTEINFYDLLSVASLIEPLEIESGQVRPRPLKLWLMVHHHRSREYRPDRLQVQGSIGGILLVLMNIRNFKSTDPRDRLFGILGITDEGLEPVLANMDILITGPTLRAFHTTIQKTFVWLGKKVSTLGPNTEISRRNPAITPNYTKSAMEVYRDFTRFMARKSPRVLDVLSHVQHTSDPIPGSHPSWVPKFDEPQSCSLIPPRLFIPGIPRTGHYRCFAVLHDCPLRGMPLEPNVLQLDGFRLDVVEAVSDPIASTYQDLMPGPGSSVVNAEPTPVYYHLTITNAVLNRRVYRTRSGYLGIGPKFMKPGDQLVVLYGGHTPFILRQMGRDWIFVGDTYVHYWDLMTGKLVDRVRRERTNITVESFRLI</sequence>
<protein>
    <recommendedName>
        <fullName evidence="1">Heterokaryon incompatibility domain-containing protein</fullName>
    </recommendedName>
</protein>
<dbReference type="InterPro" id="IPR015421">
    <property type="entry name" value="PyrdxlP-dep_Trfase_major"/>
</dbReference>
<dbReference type="InterPro" id="IPR052895">
    <property type="entry name" value="HetReg/Transcr_Mod"/>
</dbReference>
<gene>
    <name evidence="2" type="ORF">DL764_009088</name>
</gene>
<dbReference type="Proteomes" id="UP000293360">
    <property type="component" value="Unassembled WGS sequence"/>
</dbReference>
<dbReference type="STRING" id="155417.A0A4Q4SVX7"/>
<feature type="domain" description="Heterokaryon incompatibility" evidence="1">
    <location>
        <begin position="364"/>
        <end position="507"/>
    </location>
</feature>
<comment type="caution">
    <text evidence="2">The sequence shown here is derived from an EMBL/GenBank/DDBJ whole genome shotgun (WGS) entry which is preliminary data.</text>
</comment>
<dbReference type="SUPFAM" id="SSF53383">
    <property type="entry name" value="PLP-dependent transferases"/>
    <property type="match status" value="1"/>
</dbReference>
<proteinExistence type="predicted"/>
<dbReference type="Gene3D" id="3.40.640.10">
    <property type="entry name" value="Type I PLP-dependent aspartate aminotransferase-like (Major domain)"/>
    <property type="match status" value="1"/>
</dbReference>
<name>A0A4Q4SVX7_9PEZI</name>
<evidence type="ECO:0000313" key="2">
    <source>
        <dbReference type="EMBL" id="RYO85932.1"/>
    </source>
</evidence>
<dbReference type="EMBL" id="QJNU01000796">
    <property type="protein sequence ID" value="RYO85932.1"/>
    <property type="molecule type" value="Genomic_DNA"/>
</dbReference>
<dbReference type="Pfam" id="PF26639">
    <property type="entry name" value="Het-6_barrel"/>
    <property type="match status" value="1"/>
</dbReference>
<dbReference type="Pfam" id="PF06985">
    <property type="entry name" value="HET"/>
    <property type="match status" value="1"/>
</dbReference>
<keyword evidence="3" id="KW-1185">Reference proteome</keyword>